<dbReference type="EMBL" id="VSSQ01019516">
    <property type="protein sequence ID" value="MPM63610.1"/>
    <property type="molecule type" value="Genomic_DNA"/>
</dbReference>
<gene>
    <name evidence="1" type="ORF">SDC9_110491</name>
</gene>
<comment type="caution">
    <text evidence="1">The sequence shown here is derived from an EMBL/GenBank/DDBJ whole genome shotgun (WGS) entry which is preliminary data.</text>
</comment>
<reference evidence="1" key="1">
    <citation type="submission" date="2019-08" db="EMBL/GenBank/DDBJ databases">
        <authorList>
            <person name="Kucharzyk K."/>
            <person name="Murdoch R.W."/>
            <person name="Higgins S."/>
            <person name="Loffler F."/>
        </authorList>
    </citation>
    <scope>NUCLEOTIDE SEQUENCE</scope>
</reference>
<protein>
    <submittedName>
        <fullName evidence="1">Uncharacterized protein</fullName>
    </submittedName>
</protein>
<organism evidence="1">
    <name type="scientific">bioreactor metagenome</name>
    <dbReference type="NCBI Taxonomy" id="1076179"/>
    <lineage>
        <taxon>unclassified sequences</taxon>
        <taxon>metagenomes</taxon>
        <taxon>ecological metagenomes</taxon>
    </lineage>
</organism>
<name>A0A645BDS3_9ZZZZ</name>
<evidence type="ECO:0000313" key="1">
    <source>
        <dbReference type="EMBL" id="MPM63610.1"/>
    </source>
</evidence>
<dbReference type="AlphaFoldDB" id="A0A645BDS3"/>
<sequence length="80" mass="8684">MLAGQFVVFDDHGIELGQGFNARNGGIKSLQRRDIAFAHLRCHGDGIGLRNGPGADLRLRCRQTQCCRRGSCPGQECSAI</sequence>
<proteinExistence type="predicted"/>
<accession>A0A645BDS3</accession>